<feature type="binding site" evidence="12">
    <location>
        <position position="112"/>
    </location>
    <ligand>
        <name>K(+)</name>
        <dbReference type="ChEBI" id="CHEBI:29103"/>
    </ligand>
</feature>
<keyword evidence="8 12" id="KW-0630">Potassium</keyword>
<keyword evidence="3" id="KW-0813">Transport</keyword>
<organism evidence="14 15">
    <name type="scientific">Granulicatella balaenopterae</name>
    <dbReference type="NCBI Taxonomy" id="137733"/>
    <lineage>
        <taxon>Bacteria</taxon>
        <taxon>Bacillati</taxon>
        <taxon>Bacillota</taxon>
        <taxon>Bacilli</taxon>
        <taxon>Lactobacillales</taxon>
        <taxon>Carnobacteriaceae</taxon>
        <taxon>Granulicatella</taxon>
    </lineage>
</organism>
<protein>
    <submittedName>
        <fullName evidence="14">Trk system potassium uptake protein TrkH</fullName>
    </submittedName>
</protein>
<dbReference type="PIRSF" id="PIRSF006247">
    <property type="entry name" value="TrkH"/>
    <property type="match status" value="1"/>
</dbReference>
<keyword evidence="7 13" id="KW-0812">Transmembrane</keyword>
<feature type="transmembrane region" description="Helical" evidence="13">
    <location>
        <begin position="273"/>
        <end position="292"/>
    </location>
</feature>
<feature type="transmembrane region" description="Helical" evidence="13">
    <location>
        <begin position="69"/>
        <end position="89"/>
    </location>
</feature>
<comment type="similarity">
    <text evidence="2">Belongs to the TrkH potassium transport family.</text>
</comment>
<evidence type="ECO:0000256" key="3">
    <source>
        <dbReference type="ARBA" id="ARBA00022448"/>
    </source>
</evidence>
<feature type="transmembrane region" description="Helical" evidence="13">
    <location>
        <begin position="132"/>
        <end position="150"/>
    </location>
</feature>
<keyword evidence="10" id="KW-0406">Ion transport</keyword>
<dbReference type="GO" id="GO:0046872">
    <property type="term" value="F:metal ion binding"/>
    <property type="evidence" value="ECO:0007669"/>
    <property type="project" value="UniProtKB-KW"/>
</dbReference>
<keyword evidence="9 13" id="KW-1133">Transmembrane helix</keyword>
<evidence type="ECO:0000256" key="9">
    <source>
        <dbReference type="ARBA" id="ARBA00022989"/>
    </source>
</evidence>
<keyword evidence="12" id="KW-0479">Metal-binding</keyword>
<dbReference type="PANTHER" id="PTHR32024:SF2">
    <property type="entry name" value="TRK SYSTEM POTASSIUM UPTAKE PROTEIN TRKG-RELATED"/>
    <property type="match status" value="1"/>
</dbReference>
<evidence type="ECO:0000256" key="10">
    <source>
        <dbReference type="ARBA" id="ARBA00023065"/>
    </source>
</evidence>
<accession>A0A1H9JYP3</accession>
<keyword evidence="11 13" id="KW-0472">Membrane</keyword>
<sequence length="488" mass="53747">MQRKVVRFLIGKILQVEALLLMLPFIVSVIYRESWHQMLSYGSVVLLLLAIGTLFSYKQPKHFKILAKDGVITVALGWILLSFFGALPFVFSGEIPNIFDAFFEVSSGFTTTGSSILVDLSILQHSSLFWRSFTHLIGGMGVLVFTLAILPDSGSDSVQLMRAEVPGPVFGKLVSKLSKTARILYGIYLVMAAILAFILVVLKVPLFDAILIACGTAGTGGFAVHNAGFSLYDNQVLVEWVVAVGMMLFGINFNLYYLCLLGKVREVWKDEEFRYYIGIIVVVTAMIMFALVGNGDTFMTNLRYVFFTVSSLMTTTGFGVCDFGEWPVVAQTLLVLLMFCGGSAGSTAGGLKVSRVVIFFKSALAEFKRMAHPRRVIVPKMSGKALPKDVEMKVTNYLLVYIFVFIMILFSVSCEANDFTTAFTSVAATFNNIGPGLGDVGPLANYSWYSNWNKFVLSIGMIAGRLEIFPILLLFSPVTLKSFVKSSR</sequence>
<dbReference type="InterPro" id="IPR003445">
    <property type="entry name" value="Cat_transpt"/>
</dbReference>
<feature type="binding site" evidence="12">
    <location>
        <position position="220"/>
    </location>
    <ligand>
        <name>K(+)</name>
        <dbReference type="ChEBI" id="CHEBI:29103"/>
    </ligand>
</feature>
<evidence type="ECO:0000256" key="5">
    <source>
        <dbReference type="ARBA" id="ARBA00022519"/>
    </source>
</evidence>
<evidence type="ECO:0000256" key="6">
    <source>
        <dbReference type="ARBA" id="ARBA00022538"/>
    </source>
</evidence>
<evidence type="ECO:0000256" key="4">
    <source>
        <dbReference type="ARBA" id="ARBA00022475"/>
    </source>
</evidence>
<dbReference type="PANTHER" id="PTHR32024">
    <property type="entry name" value="TRK SYSTEM POTASSIUM UPTAKE PROTEIN TRKG-RELATED"/>
    <property type="match status" value="1"/>
</dbReference>
<evidence type="ECO:0000256" key="2">
    <source>
        <dbReference type="ARBA" id="ARBA00009137"/>
    </source>
</evidence>
<feature type="transmembrane region" description="Helical" evidence="13">
    <location>
        <begin position="394"/>
        <end position="412"/>
    </location>
</feature>
<feature type="binding site" evidence="12">
    <location>
        <position position="111"/>
    </location>
    <ligand>
        <name>K(+)</name>
        <dbReference type="ChEBI" id="CHEBI:29103"/>
    </ligand>
</feature>
<dbReference type="RefSeq" id="WP_089746365.1">
    <property type="nucleotide sequence ID" value="NZ_FOGF01000011.1"/>
</dbReference>
<feature type="transmembrane region" description="Helical" evidence="13">
    <location>
        <begin position="12"/>
        <end position="32"/>
    </location>
</feature>
<feature type="binding site" evidence="12">
    <location>
        <position position="316"/>
    </location>
    <ligand>
        <name>K(+)</name>
        <dbReference type="ChEBI" id="CHEBI:29103"/>
    </ligand>
</feature>
<feature type="binding site" evidence="12">
    <location>
        <position position="432"/>
    </location>
    <ligand>
        <name>K(+)</name>
        <dbReference type="ChEBI" id="CHEBI:29103"/>
    </ligand>
</feature>
<dbReference type="GO" id="GO:0005886">
    <property type="term" value="C:plasma membrane"/>
    <property type="evidence" value="ECO:0007669"/>
    <property type="project" value="UniProtKB-SubCell"/>
</dbReference>
<feature type="transmembrane region" description="Helical" evidence="13">
    <location>
        <begin position="209"/>
        <end position="228"/>
    </location>
</feature>
<reference evidence="14 15" key="1">
    <citation type="submission" date="2016-10" db="EMBL/GenBank/DDBJ databases">
        <authorList>
            <person name="de Groot N.N."/>
        </authorList>
    </citation>
    <scope>NUCLEOTIDE SEQUENCE [LARGE SCALE GENOMIC DNA]</scope>
    <source>
        <strain evidence="14 15">DSM 15827</strain>
    </source>
</reference>
<comment type="subcellular location">
    <subcellularLocation>
        <location evidence="1">Cell inner membrane</location>
        <topology evidence="1">Multi-pass membrane protein</topology>
    </subcellularLocation>
</comment>
<evidence type="ECO:0000256" key="11">
    <source>
        <dbReference type="ARBA" id="ARBA00023136"/>
    </source>
</evidence>
<name>A0A1H9JYP3_9LACT</name>
<keyword evidence="6" id="KW-0633">Potassium transport</keyword>
<feature type="transmembrane region" description="Helical" evidence="13">
    <location>
        <begin position="183"/>
        <end position="202"/>
    </location>
</feature>
<feature type="transmembrane region" description="Helical" evidence="13">
    <location>
        <begin position="328"/>
        <end position="351"/>
    </location>
</feature>
<evidence type="ECO:0000256" key="13">
    <source>
        <dbReference type="SAM" id="Phobius"/>
    </source>
</evidence>
<feature type="transmembrane region" description="Helical" evidence="13">
    <location>
        <begin position="455"/>
        <end position="480"/>
    </location>
</feature>
<feature type="transmembrane region" description="Helical" evidence="13">
    <location>
        <begin position="240"/>
        <end position="261"/>
    </location>
</feature>
<evidence type="ECO:0000256" key="7">
    <source>
        <dbReference type="ARBA" id="ARBA00022692"/>
    </source>
</evidence>
<dbReference type="Proteomes" id="UP000198556">
    <property type="component" value="Unassembled WGS sequence"/>
</dbReference>
<dbReference type="GO" id="GO:0015379">
    <property type="term" value="F:potassium:chloride symporter activity"/>
    <property type="evidence" value="ECO:0007669"/>
    <property type="project" value="InterPro"/>
</dbReference>
<evidence type="ECO:0000256" key="8">
    <source>
        <dbReference type="ARBA" id="ARBA00022958"/>
    </source>
</evidence>
<dbReference type="OrthoDB" id="9810952at2"/>
<proteinExistence type="inferred from homology"/>
<evidence type="ECO:0000313" key="14">
    <source>
        <dbReference type="EMBL" id="SEQ91927.1"/>
    </source>
</evidence>
<evidence type="ECO:0000256" key="1">
    <source>
        <dbReference type="ARBA" id="ARBA00004429"/>
    </source>
</evidence>
<evidence type="ECO:0000256" key="12">
    <source>
        <dbReference type="PIRSR" id="PIRSR006247-1"/>
    </source>
</evidence>
<dbReference type="InterPro" id="IPR004772">
    <property type="entry name" value="TrkH"/>
</dbReference>
<keyword evidence="4" id="KW-1003">Cell membrane</keyword>
<evidence type="ECO:0000313" key="15">
    <source>
        <dbReference type="Proteomes" id="UP000198556"/>
    </source>
</evidence>
<dbReference type="STRING" id="137733.SAMN05421767_11110"/>
<dbReference type="EMBL" id="FOGF01000011">
    <property type="protein sequence ID" value="SEQ91927.1"/>
    <property type="molecule type" value="Genomic_DNA"/>
</dbReference>
<keyword evidence="5" id="KW-0997">Cell inner membrane</keyword>
<feature type="binding site" evidence="12">
    <location>
        <position position="315"/>
    </location>
    <ligand>
        <name>K(+)</name>
        <dbReference type="ChEBI" id="CHEBI:29103"/>
    </ligand>
</feature>
<dbReference type="Pfam" id="PF02386">
    <property type="entry name" value="TrkH"/>
    <property type="match status" value="1"/>
</dbReference>
<dbReference type="AlphaFoldDB" id="A0A1H9JYP3"/>
<feature type="transmembrane region" description="Helical" evidence="13">
    <location>
        <begin position="38"/>
        <end position="57"/>
    </location>
</feature>
<keyword evidence="15" id="KW-1185">Reference proteome</keyword>
<gene>
    <name evidence="14" type="ORF">SAMN05421767_11110</name>
</gene>